<dbReference type="PANTHER" id="PTHR47894:SF1">
    <property type="entry name" value="HTH-TYPE TRANSCRIPTIONAL REGULATOR VQSM"/>
    <property type="match status" value="1"/>
</dbReference>
<proteinExistence type="predicted"/>
<dbReference type="SUPFAM" id="SSF46689">
    <property type="entry name" value="Homeodomain-like"/>
    <property type="match status" value="1"/>
</dbReference>
<evidence type="ECO:0000256" key="1">
    <source>
        <dbReference type="ARBA" id="ARBA00023015"/>
    </source>
</evidence>
<dbReference type="Gene3D" id="1.10.10.60">
    <property type="entry name" value="Homeodomain-like"/>
    <property type="match status" value="1"/>
</dbReference>
<feature type="region of interest" description="Disordered" evidence="4">
    <location>
        <begin position="365"/>
        <end position="391"/>
    </location>
</feature>
<dbReference type="InterPro" id="IPR032687">
    <property type="entry name" value="AraC-type_N"/>
</dbReference>
<keyword evidence="1" id="KW-0805">Transcription regulation</keyword>
<dbReference type="Pfam" id="PF12625">
    <property type="entry name" value="Arabinose_bd"/>
    <property type="match status" value="1"/>
</dbReference>
<sequence>MQTNNPAACLPAALYIPLPKHDSMRSFDTLPVSSLNLLLWAAGQQGADVTALQRAIGLDAATAANPDARIPIATIQKLWPLAIAATGNAYLDLHLGSLVSAGSIGILAYVLMHSLTLGAALQQLCRYQDIACMGVKTSLAPAAEEERGVWLKLELLSADIVYPQHVLNSELSVYLAAFEALTGQAVRPAAVRLAYPRPADSREHERVLGPTPLEFGAAETAILLPNEALALPIRNASPTLFALFEQHAAALLAQLPARPEPPLAERVRREIVKLLKGNVPTLAMVADRLHLGTRTLQLHLKEAGHSYQQLLEEVRRELALRHLQQPQQSTADIAFLLGYAEPSVFVRRFKQWTGQTPGAFRRAALQPAAKRSPPGRLYPATTRAGSDGAGTWWRGRRLRSAQ</sequence>
<evidence type="ECO:0000259" key="5">
    <source>
        <dbReference type="PROSITE" id="PS01124"/>
    </source>
</evidence>
<gene>
    <name evidence="6" type="ORF">GCM10023185_37730</name>
</gene>
<accession>A0ABP8IQ96</accession>
<evidence type="ECO:0000256" key="4">
    <source>
        <dbReference type="SAM" id="MobiDB-lite"/>
    </source>
</evidence>
<evidence type="ECO:0000256" key="3">
    <source>
        <dbReference type="ARBA" id="ARBA00023163"/>
    </source>
</evidence>
<dbReference type="Pfam" id="PF12833">
    <property type="entry name" value="HTH_18"/>
    <property type="match status" value="1"/>
</dbReference>
<dbReference type="PANTHER" id="PTHR47894">
    <property type="entry name" value="HTH-TYPE TRANSCRIPTIONAL REGULATOR GADX"/>
    <property type="match status" value="1"/>
</dbReference>
<dbReference type="InterPro" id="IPR009057">
    <property type="entry name" value="Homeodomain-like_sf"/>
</dbReference>
<reference evidence="7" key="1">
    <citation type="journal article" date="2019" name="Int. J. Syst. Evol. Microbiol.">
        <title>The Global Catalogue of Microorganisms (GCM) 10K type strain sequencing project: providing services to taxonomists for standard genome sequencing and annotation.</title>
        <authorList>
            <consortium name="The Broad Institute Genomics Platform"/>
            <consortium name="The Broad Institute Genome Sequencing Center for Infectious Disease"/>
            <person name="Wu L."/>
            <person name="Ma J."/>
        </authorList>
    </citation>
    <scope>NUCLEOTIDE SEQUENCE [LARGE SCALE GENOMIC DNA]</scope>
    <source>
        <strain evidence="7">JCM 17923</strain>
    </source>
</reference>
<feature type="domain" description="HTH araC/xylS-type" evidence="5">
    <location>
        <begin position="265"/>
        <end position="363"/>
    </location>
</feature>
<dbReference type="InterPro" id="IPR018060">
    <property type="entry name" value="HTH_AraC"/>
</dbReference>
<dbReference type="PROSITE" id="PS01124">
    <property type="entry name" value="HTH_ARAC_FAMILY_2"/>
    <property type="match status" value="1"/>
</dbReference>
<dbReference type="SMART" id="SM00342">
    <property type="entry name" value="HTH_ARAC"/>
    <property type="match status" value="1"/>
</dbReference>
<evidence type="ECO:0000313" key="7">
    <source>
        <dbReference type="Proteomes" id="UP001501153"/>
    </source>
</evidence>
<evidence type="ECO:0000256" key="2">
    <source>
        <dbReference type="ARBA" id="ARBA00023125"/>
    </source>
</evidence>
<dbReference type="Proteomes" id="UP001501153">
    <property type="component" value="Unassembled WGS sequence"/>
</dbReference>
<keyword evidence="2" id="KW-0238">DNA-binding</keyword>
<protein>
    <submittedName>
        <fullName evidence="6">AraC family transcriptional regulator</fullName>
    </submittedName>
</protein>
<keyword evidence="3" id="KW-0804">Transcription</keyword>
<dbReference type="EMBL" id="BAABGZ010000076">
    <property type="protein sequence ID" value="GAA4366524.1"/>
    <property type="molecule type" value="Genomic_DNA"/>
</dbReference>
<keyword evidence="7" id="KW-1185">Reference proteome</keyword>
<comment type="caution">
    <text evidence="6">The sequence shown here is derived from an EMBL/GenBank/DDBJ whole genome shotgun (WGS) entry which is preliminary data.</text>
</comment>
<name>A0ABP8IQ96_9BACT</name>
<organism evidence="6 7">
    <name type="scientific">Hymenobacter saemangeumensis</name>
    <dbReference type="NCBI Taxonomy" id="1084522"/>
    <lineage>
        <taxon>Bacteria</taxon>
        <taxon>Pseudomonadati</taxon>
        <taxon>Bacteroidota</taxon>
        <taxon>Cytophagia</taxon>
        <taxon>Cytophagales</taxon>
        <taxon>Hymenobacteraceae</taxon>
        <taxon>Hymenobacter</taxon>
    </lineage>
</organism>
<evidence type="ECO:0000313" key="6">
    <source>
        <dbReference type="EMBL" id="GAA4366524.1"/>
    </source>
</evidence>